<proteinExistence type="predicted"/>
<dbReference type="AlphaFoldDB" id="M1DJH8"/>
<protein>
    <submittedName>
        <fullName evidence="1">Uncharacterized protein</fullName>
    </submittedName>
</protein>
<accession>M1DJH8</accession>
<dbReference type="PaxDb" id="4113-PGSC0003DMT400090043"/>
<sequence>MVKIEVQCKRKDKYIPPYEQISLKDNKVKSLEGMLSIILHKVTEQDRELKEMKEDIEGMKRMIWSHSRAVQLLENLMGYASLDLHSQQNGGLPGDTKANPKNGV</sequence>
<dbReference type="InParanoid" id="M1DJH8"/>
<reference evidence="2" key="1">
    <citation type="journal article" date="2011" name="Nature">
        <title>Genome sequence and analysis of the tuber crop potato.</title>
        <authorList>
            <consortium name="The Potato Genome Sequencing Consortium"/>
        </authorList>
    </citation>
    <scope>NUCLEOTIDE SEQUENCE [LARGE SCALE GENOMIC DNA]</scope>
    <source>
        <strain evidence="2">cv. DM1-3 516 R44</strain>
    </source>
</reference>
<name>M1DJH8_SOLTU</name>
<dbReference type="EnsemblPlants" id="PGSC0003DMT400090043">
    <property type="protein sequence ID" value="PGSC0003DMT400090043"/>
    <property type="gene ID" value="PGSC0003DMG400039614"/>
</dbReference>
<keyword evidence="2" id="KW-1185">Reference proteome</keyword>
<evidence type="ECO:0000313" key="2">
    <source>
        <dbReference type="Proteomes" id="UP000011115"/>
    </source>
</evidence>
<dbReference type="Proteomes" id="UP000011115">
    <property type="component" value="Unassembled WGS sequence"/>
</dbReference>
<evidence type="ECO:0000313" key="1">
    <source>
        <dbReference type="EnsemblPlants" id="PGSC0003DMT400090043"/>
    </source>
</evidence>
<dbReference type="HOGENOM" id="CLU_029307_9_2_1"/>
<dbReference type="Gramene" id="PGSC0003DMT400090043">
    <property type="protein sequence ID" value="PGSC0003DMT400090043"/>
    <property type="gene ID" value="PGSC0003DMG400039614"/>
</dbReference>
<reference evidence="1" key="2">
    <citation type="submission" date="2015-06" db="UniProtKB">
        <authorList>
            <consortium name="EnsemblPlants"/>
        </authorList>
    </citation>
    <scope>IDENTIFICATION</scope>
    <source>
        <strain evidence="1">DM1-3 516 R44</strain>
    </source>
</reference>
<organism evidence="1 2">
    <name type="scientific">Solanum tuberosum</name>
    <name type="common">Potato</name>
    <dbReference type="NCBI Taxonomy" id="4113"/>
    <lineage>
        <taxon>Eukaryota</taxon>
        <taxon>Viridiplantae</taxon>
        <taxon>Streptophyta</taxon>
        <taxon>Embryophyta</taxon>
        <taxon>Tracheophyta</taxon>
        <taxon>Spermatophyta</taxon>
        <taxon>Magnoliopsida</taxon>
        <taxon>eudicotyledons</taxon>
        <taxon>Gunneridae</taxon>
        <taxon>Pentapetalae</taxon>
        <taxon>asterids</taxon>
        <taxon>lamiids</taxon>
        <taxon>Solanales</taxon>
        <taxon>Solanaceae</taxon>
        <taxon>Solanoideae</taxon>
        <taxon>Solaneae</taxon>
        <taxon>Solanum</taxon>
    </lineage>
</organism>